<dbReference type="PROSITE" id="PS00719">
    <property type="entry name" value="GLYCOSYL_HYDROL_F2_1"/>
    <property type="match status" value="1"/>
</dbReference>
<dbReference type="InterPro" id="IPR023230">
    <property type="entry name" value="Glyco_hydro_2_CS"/>
</dbReference>
<evidence type="ECO:0000256" key="5">
    <source>
        <dbReference type="ARBA" id="ARBA00023295"/>
    </source>
</evidence>
<dbReference type="SUPFAM" id="SSF51445">
    <property type="entry name" value="(Trans)glycosidases"/>
    <property type="match status" value="1"/>
</dbReference>
<dbReference type="FunFam" id="2.60.120.260:FF:000027">
    <property type="entry name" value="Beta-glucuronidase"/>
    <property type="match status" value="1"/>
</dbReference>
<dbReference type="InterPro" id="IPR017853">
    <property type="entry name" value="GH"/>
</dbReference>
<evidence type="ECO:0000256" key="7">
    <source>
        <dbReference type="SAM" id="MobiDB-lite"/>
    </source>
</evidence>
<feature type="domain" description="Glycoside hydrolase family 2 catalytic" evidence="9">
    <location>
        <begin position="286"/>
        <end position="599"/>
    </location>
</feature>
<dbReference type="GO" id="GO:0005975">
    <property type="term" value="P:carbohydrate metabolic process"/>
    <property type="evidence" value="ECO:0007669"/>
    <property type="project" value="InterPro"/>
</dbReference>
<dbReference type="FunFam" id="3.20.20.80:FF:000080">
    <property type="entry name" value="Beta-glucuronidase UidA"/>
    <property type="match status" value="1"/>
</dbReference>
<dbReference type="Pfam" id="PF02836">
    <property type="entry name" value="Glyco_hydro_2_C"/>
    <property type="match status" value="1"/>
</dbReference>
<evidence type="ECO:0000259" key="9">
    <source>
        <dbReference type="Pfam" id="PF02836"/>
    </source>
</evidence>
<accession>A0A2T2NNT2</accession>
<proteinExistence type="inferred from homology"/>
<dbReference type="InterPro" id="IPR006101">
    <property type="entry name" value="Glyco_hydro_2"/>
</dbReference>
<feature type="domain" description="Glycosyl hydrolases family 2 sugar binding" evidence="10">
    <location>
        <begin position="13"/>
        <end position="181"/>
    </location>
</feature>
<evidence type="ECO:0000256" key="1">
    <source>
        <dbReference type="ARBA" id="ARBA00007401"/>
    </source>
</evidence>
<feature type="domain" description="Glycoside hydrolase family 2 immunoglobulin-like beta-sandwich" evidence="8">
    <location>
        <begin position="184"/>
        <end position="284"/>
    </location>
</feature>
<dbReference type="SUPFAM" id="SSF49785">
    <property type="entry name" value="Galactose-binding domain-like"/>
    <property type="match status" value="1"/>
</dbReference>
<dbReference type="Pfam" id="PF02837">
    <property type="entry name" value="Glyco_hydro_2_N"/>
    <property type="match status" value="1"/>
</dbReference>
<dbReference type="GO" id="GO:0030246">
    <property type="term" value="F:carbohydrate binding"/>
    <property type="evidence" value="ECO:0007669"/>
    <property type="project" value="TreeGrafter"/>
</dbReference>
<dbReference type="PANTHER" id="PTHR10066:SF67">
    <property type="entry name" value="BETA-GLUCURONIDASE"/>
    <property type="match status" value="1"/>
</dbReference>
<dbReference type="Gene3D" id="3.20.20.80">
    <property type="entry name" value="Glycosidases"/>
    <property type="match status" value="1"/>
</dbReference>
<dbReference type="InterPro" id="IPR008979">
    <property type="entry name" value="Galactose-bd-like_sf"/>
</dbReference>
<dbReference type="GO" id="GO:0019391">
    <property type="term" value="P:glucuronoside catabolic process"/>
    <property type="evidence" value="ECO:0007669"/>
    <property type="project" value="TreeGrafter"/>
</dbReference>
<sequence length="609" mass="68552">MLRPQSTESRELVSLDGLWNFQVIKATPQDDADKEWTAQIPYTTQMPVPASYNDILLDTELRNHVGWVKYQRHVHIPQGWNTKRIFIRCDAATHRGKVYANDQLLIDHQGGYAPFDTELTGLISAGTDIKLTIAVSNELSNETIPPGKIESFSDGTKKQTYLHDFFNYSGLARSVWLYSLPEEYIRDATVTTNVDWENDIGLITYKVETNTPISSSGANIRVSVHEESGKSVGESRGSSGEIHVPSPRLWQPGAAYLYQVIIELLSSEQDSTVQDTYDIFTGIRTIEVRDARFLINNKPFYFTGFGKHEDTPIRGKGHDPAYMVHDFELMKWLGANSFRTSHYPYAEEVLDYADRQGIVVINETPAVGLNLGIASGLFGNKAPPTFSPEFANDATQAAHRDCIRSLISRDKNHASVVMWSIANEPASHEEGALEYFTPLVELARSLDTRPLCFANFGLATSAKDLITPLFDVLALNRYYGWYEHCGDLSRAGRDLKTDLESWREKYPSKPIIMTEYGADTVAGLHSAGVTPWSEEFQASILEVYHGVFDEVDGVIGEQVWSFSDFQTSQAIFRVDGNKKGIFTRDRRPKNAAQVLRRRWLLEGKGKHVF</sequence>
<keyword evidence="12" id="KW-1185">Reference proteome</keyword>
<dbReference type="InterPro" id="IPR006104">
    <property type="entry name" value="Glyco_hydro_2_N"/>
</dbReference>
<evidence type="ECO:0000259" key="8">
    <source>
        <dbReference type="Pfam" id="PF00703"/>
    </source>
</evidence>
<dbReference type="PANTHER" id="PTHR10066">
    <property type="entry name" value="BETA-GLUCURONIDASE"/>
    <property type="match status" value="1"/>
</dbReference>
<dbReference type="SUPFAM" id="SSF49303">
    <property type="entry name" value="beta-Galactosidase/glucuronidase domain"/>
    <property type="match status" value="1"/>
</dbReference>
<dbReference type="EC" id="3.2.1.31" evidence="2"/>
<dbReference type="NCBIfam" id="NF007538">
    <property type="entry name" value="PRK10150.1"/>
    <property type="match status" value="1"/>
</dbReference>
<evidence type="ECO:0000313" key="11">
    <source>
        <dbReference type="EMBL" id="PSN67073.1"/>
    </source>
</evidence>
<keyword evidence="5 6" id="KW-0326">Glycosidase</keyword>
<dbReference type="PRINTS" id="PR00132">
    <property type="entry name" value="GLHYDRLASE2"/>
</dbReference>
<evidence type="ECO:0000256" key="6">
    <source>
        <dbReference type="RuleBase" id="RU361154"/>
    </source>
</evidence>
<evidence type="ECO:0000256" key="3">
    <source>
        <dbReference type="ARBA" id="ARBA00016205"/>
    </source>
</evidence>
<dbReference type="InterPro" id="IPR013783">
    <property type="entry name" value="Ig-like_fold"/>
</dbReference>
<dbReference type="InterPro" id="IPR036156">
    <property type="entry name" value="Beta-gal/glucu_dom_sf"/>
</dbReference>
<dbReference type="Gene3D" id="2.60.40.10">
    <property type="entry name" value="Immunoglobulins"/>
    <property type="match status" value="1"/>
</dbReference>
<comment type="similarity">
    <text evidence="1 6">Belongs to the glycosyl hydrolase 2 family.</text>
</comment>
<dbReference type="PROSITE" id="PS00608">
    <property type="entry name" value="GLYCOSYL_HYDROL_F2_2"/>
    <property type="match status" value="1"/>
</dbReference>
<evidence type="ECO:0000256" key="4">
    <source>
        <dbReference type="ARBA" id="ARBA00022801"/>
    </source>
</evidence>
<evidence type="ECO:0000256" key="2">
    <source>
        <dbReference type="ARBA" id="ARBA00012761"/>
    </source>
</evidence>
<dbReference type="Proteomes" id="UP000240883">
    <property type="component" value="Unassembled WGS sequence"/>
</dbReference>
<gene>
    <name evidence="11" type="ORF">BS50DRAFT_667322</name>
</gene>
<feature type="region of interest" description="Disordered" evidence="7">
    <location>
        <begin position="225"/>
        <end position="244"/>
    </location>
</feature>
<dbReference type="Pfam" id="PF00703">
    <property type="entry name" value="Glyco_hydro_2"/>
    <property type="match status" value="1"/>
</dbReference>
<dbReference type="OrthoDB" id="408532at2759"/>
<reference evidence="11 12" key="1">
    <citation type="journal article" date="2018" name="Front. Microbiol.">
        <title>Genome-Wide Analysis of Corynespora cassiicola Leaf Fall Disease Putative Effectors.</title>
        <authorList>
            <person name="Lopez D."/>
            <person name="Ribeiro S."/>
            <person name="Label P."/>
            <person name="Fumanal B."/>
            <person name="Venisse J.S."/>
            <person name="Kohler A."/>
            <person name="de Oliveira R.R."/>
            <person name="Labutti K."/>
            <person name="Lipzen A."/>
            <person name="Lail K."/>
            <person name="Bauer D."/>
            <person name="Ohm R.A."/>
            <person name="Barry K.W."/>
            <person name="Spatafora J."/>
            <person name="Grigoriev I.V."/>
            <person name="Martin F.M."/>
            <person name="Pujade-Renaud V."/>
        </authorList>
    </citation>
    <scope>NUCLEOTIDE SEQUENCE [LARGE SCALE GENOMIC DNA]</scope>
    <source>
        <strain evidence="11 12">Philippines</strain>
    </source>
</reference>
<dbReference type="GO" id="GO:0004566">
    <property type="term" value="F:beta-glucuronidase activity"/>
    <property type="evidence" value="ECO:0007669"/>
    <property type="project" value="UniProtKB-EC"/>
</dbReference>
<dbReference type="InterPro" id="IPR023232">
    <property type="entry name" value="Glyco_hydro_2_AS"/>
</dbReference>
<organism evidence="11 12">
    <name type="scientific">Corynespora cassiicola Philippines</name>
    <dbReference type="NCBI Taxonomy" id="1448308"/>
    <lineage>
        <taxon>Eukaryota</taxon>
        <taxon>Fungi</taxon>
        <taxon>Dikarya</taxon>
        <taxon>Ascomycota</taxon>
        <taxon>Pezizomycotina</taxon>
        <taxon>Dothideomycetes</taxon>
        <taxon>Pleosporomycetidae</taxon>
        <taxon>Pleosporales</taxon>
        <taxon>Corynesporascaceae</taxon>
        <taxon>Corynespora</taxon>
    </lineage>
</organism>
<dbReference type="AlphaFoldDB" id="A0A2T2NNT2"/>
<protein>
    <recommendedName>
        <fullName evidence="3">Beta-glucuronidase</fullName>
        <ecNumber evidence="2">3.2.1.31</ecNumber>
    </recommendedName>
</protein>
<dbReference type="EMBL" id="KZ678135">
    <property type="protein sequence ID" value="PSN67073.1"/>
    <property type="molecule type" value="Genomic_DNA"/>
</dbReference>
<name>A0A2T2NNT2_CORCC</name>
<evidence type="ECO:0000313" key="12">
    <source>
        <dbReference type="Proteomes" id="UP000240883"/>
    </source>
</evidence>
<dbReference type="InterPro" id="IPR006103">
    <property type="entry name" value="Glyco_hydro_2_cat"/>
</dbReference>
<keyword evidence="4 6" id="KW-0378">Hydrolase</keyword>
<dbReference type="STRING" id="1448308.A0A2T2NNT2"/>
<dbReference type="Gene3D" id="2.60.120.260">
    <property type="entry name" value="Galactose-binding domain-like"/>
    <property type="match status" value="1"/>
</dbReference>
<evidence type="ECO:0000259" key="10">
    <source>
        <dbReference type="Pfam" id="PF02837"/>
    </source>
</evidence>
<dbReference type="InterPro" id="IPR006102">
    <property type="entry name" value="Ig-like_GH2"/>
</dbReference>